<dbReference type="AlphaFoldDB" id="I4G4G6"/>
<name>I4G4G6_MICAE</name>
<sequence>MTKLLELALKKLATLPADRQENIAQLILKEIGENIENEPIKDNDSPSLPPSIGMGASGMSDLSTRCEELLWQDER</sequence>
<dbReference type="EMBL" id="CAIJ01000315">
    <property type="protein sequence ID" value="CCI02827.1"/>
    <property type="molecule type" value="Genomic_DNA"/>
</dbReference>
<evidence type="ECO:0000313" key="2">
    <source>
        <dbReference type="EMBL" id="CCI02827.1"/>
    </source>
</evidence>
<evidence type="ECO:0000256" key="1">
    <source>
        <dbReference type="SAM" id="MobiDB-lite"/>
    </source>
</evidence>
<protein>
    <recommendedName>
        <fullName evidence="4">DUF2281 domain-containing protein</fullName>
    </recommendedName>
</protein>
<accession>I4G4G6</accession>
<evidence type="ECO:0000313" key="3">
    <source>
        <dbReference type="Proteomes" id="UP000003480"/>
    </source>
</evidence>
<dbReference type="HOGENOM" id="CLU_183868_0_0_3"/>
<evidence type="ECO:0008006" key="4">
    <source>
        <dbReference type="Google" id="ProtNLM"/>
    </source>
</evidence>
<proteinExistence type="predicted"/>
<comment type="caution">
    <text evidence="2">The sequence shown here is derived from an EMBL/GenBank/DDBJ whole genome shotgun (WGS) entry which is preliminary data.</text>
</comment>
<organism evidence="2 3">
    <name type="scientific">Microcystis aeruginosa PCC 9443</name>
    <dbReference type="NCBI Taxonomy" id="1160281"/>
    <lineage>
        <taxon>Bacteria</taxon>
        <taxon>Bacillati</taxon>
        <taxon>Cyanobacteriota</taxon>
        <taxon>Cyanophyceae</taxon>
        <taxon>Oscillatoriophycideae</taxon>
        <taxon>Chroococcales</taxon>
        <taxon>Microcystaceae</taxon>
        <taxon>Microcystis</taxon>
    </lineage>
</organism>
<gene>
    <name evidence="2" type="ORF">MICAC_3820005</name>
</gene>
<dbReference type="RefSeq" id="WP_002768492.1">
    <property type="nucleotide sequence ID" value="NZ_HE972989.1"/>
</dbReference>
<reference evidence="2 3" key="1">
    <citation type="submission" date="2012-04" db="EMBL/GenBank/DDBJ databases">
        <authorList>
            <person name="Genoscope - CEA"/>
        </authorList>
    </citation>
    <scope>NUCLEOTIDE SEQUENCE [LARGE SCALE GENOMIC DNA]</scope>
    <source>
        <strain evidence="2 3">9443</strain>
    </source>
</reference>
<dbReference type="Proteomes" id="UP000003480">
    <property type="component" value="Unassembled WGS sequence"/>
</dbReference>
<feature type="region of interest" description="Disordered" evidence="1">
    <location>
        <begin position="37"/>
        <end position="61"/>
    </location>
</feature>